<evidence type="ECO:0000313" key="3">
    <source>
        <dbReference type="Proteomes" id="UP000652761"/>
    </source>
</evidence>
<evidence type="ECO:0000313" key="2">
    <source>
        <dbReference type="EMBL" id="MQM05634.1"/>
    </source>
</evidence>
<name>A0A843WNQ8_COLES</name>
<dbReference type="Proteomes" id="UP000652761">
    <property type="component" value="Unassembled WGS sequence"/>
</dbReference>
<evidence type="ECO:0000256" key="1">
    <source>
        <dbReference type="SAM" id="MobiDB-lite"/>
    </source>
</evidence>
<reference evidence="2" key="1">
    <citation type="submission" date="2017-07" db="EMBL/GenBank/DDBJ databases">
        <title>Taro Niue Genome Assembly and Annotation.</title>
        <authorList>
            <person name="Atibalentja N."/>
            <person name="Keating K."/>
            <person name="Fields C.J."/>
        </authorList>
    </citation>
    <scope>NUCLEOTIDE SEQUENCE</scope>
    <source>
        <strain evidence="2">Niue_2</strain>
        <tissue evidence="2">Leaf</tissue>
    </source>
</reference>
<accession>A0A843WNQ8</accession>
<proteinExistence type="predicted"/>
<dbReference type="EMBL" id="NMUH01003448">
    <property type="protein sequence ID" value="MQM05634.1"/>
    <property type="molecule type" value="Genomic_DNA"/>
</dbReference>
<gene>
    <name evidence="2" type="ORF">Taro_038441</name>
</gene>
<protein>
    <submittedName>
        <fullName evidence="2">Uncharacterized protein</fullName>
    </submittedName>
</protein>
<comment type="caution">
    <text evidence="2">The sequence shown here is derived from an EMBL/GenBank/DDBJ whole genome shotgun (WGS) entry which is preliminary data.</text>
</comment>
<feature type="compositionally biased region" description="Basic and acidic residues" evidence="1">
    <location>
        <begin position="120"/>
        <end position="158"/>
    </location>
</feature>
<dbReference type="AlphaFoldDB" id="A0A843WNQ8"/>
<organism evidence="2 3">
    <name type="scientific">Colocasia esculenta</name>
    <name type="common">Wild taro</name>
    <name type="synonym">Arum esculentum</name>
    <dbReference type="NCBI Taxonomy" id="4460"/>
    <lineage>
        <taxon>Eukaryota</taxon>
        <taxon>Viridiplantae</taxon>
        <taxon>Streptophyta</taxon>
        <taxon>Embryophyta</taxon>
        <taxon>Tracheophyta</taxon>
        <taxon>Spermatophyta</taxon>
        <taxon>Magnoliopsida</taxon>
        <taxon>Liliopsida</taxon>
        <taxon>Araceae</taxon>
        <taxon>Aroideae</taxon>
        <taxon>Colocasieae</taxon>
        <taxon>Colocasia</taxon>
    </lineage>
</organism>
<keyword evidence="3" id="KW-1185">Reference proteome</keyword>
<sequence>MTSSLHLAWSVICWSDTGSIATGSSISSSPLAWPLNSVLPSMPRVCRTSIWTSSVLLQVLWASCIVFLEGRLGWMSPCFGAAGGVLDLSEASRRYRDDSEFPVMNRAEEEQWSEGSTVGERSRKEKEREETEKEEPNPGNGVHHEEQTRSSPPLDDRRKGRRSNTNSRSLLRRHGTARMCIVTSH</sequence>
<feature type="region of interest" description="Disordered" evidence="1">
    <location>
        <begin position="106"/>
        <end position="185"/>
    </location>
</feature>